<reference evidence="4 5" key="1">
    <citation type="submission" date="2021-03" db="EMBL/GenBank/DDBJ databases">
        <title>Genomic Encyclopedia of Type Strains, Phase IV (KMG-IV): sequencing the most valuable type-strain genomes for metagenomic binning, comparative biology and taxonomic classification.</title>
        <authorList>
            <person name="Goeker M."/>
        </authorList>
    </citation>
    <scope>NUCLEOTIDE SEQUENCE [LARGE SCALE GENOMIC DNA]</scope>
    <source>
        <strain evidence="4 5">DSM 25609</strain>
    </source>
</reference>
<evidence type="ECO:0000256" key="2">
    <source>
        <dbReference type="ARBA" id="ARBA00023002"/>
    </source>
</evidence>
<organism evidence="4 5">
    <name type="scientific">Virgibacillus natechei</name>
    <dbReference type="NCBI Taxonomy" id="1216297"/>
    <lineage>
        <taxon>Bacteria</taxon>
        <taxon>Bacillati</taxon>
        <taxon>Bacillota</taxon>
        <taxon>Bacilli</taxon>
        <taxon>Bacillales</taxon>
        <taxon>Bacillaceae</taxon>
        <taxon>Virgibacillus</taxon>
    </lineage>
</organism>
<dbReference type="Proteomes" id="UP001519345">
    <property type="component" value="Unassembled WGS sequence"/>
</dbReference>
<evidence type="ECO:0000256" key="1">
    <source>
        <dbReference type="ARBA" id="ARBA00001974"/>
    </source>
</evidence>
<dbReference type="Gene3D" id="3.50.50.60">
    <property type="entry name" value="FAD/NAD(P)-binding domain"/>
    <property type="match status" value="1"/>
</dbReference>
<accession>A0ABS4II31</accession>
<dbReference type="Gene3D" id="3.90.660.10">
    <property type="match status" value="1"/>
</dbReference>
<sequence length="490" mass="54873">MNSYSASASSLAYPDDMLPIIKNGLRQSSSLKKVIIVGAGMAGLVAASLLKQAGHNVTILEGNNRIGGRILTIRQPFFQGNYLDVGAMRLPDNHVLLSEYIRHFKLRTNPFIQPSPNDLTFANNKLTTRSTYEQNPDILGFPLQGWEKGKTAAELFFLAVQPYIDLYSTSTPKQQAELRKKYDHYSIRNFLRHNPLGPSLSANAIRKINVLFGISGITEHSFVDALTVILPIITQETFYELSGGNDSLPFSFLPALYNDILYGQKVEKIIQKEKEVSLITKDRVTGDLHEFSGDFSVITVPFSLFKFIDVVPHHSISSKKWRAIRELNYVPAVKIGIEFKHRFWEYDQVGNSTSDLPIQFSITPSPTNGSHESGVLLASYSWGQDAMLWNSLAKEDIIRYVLKDLANVYGKQVYDEYLQAVSFNWSQNPFSAGCFTLYTPGQETAFGDSIPRPEGRLHFAGEHASSFHGWVEGAIESGIRAAYDVNTIRE</sequence>
<dbReference type="RefSeq" id="WP_209463373.1">
    <property type="nucleotide sequence ID" value="NZ_CP110224.1"/>
</dbReference>
<dbReference type="EMBL" id="JAGGKX010000011">
    <property type="protein sequence ID" value="MBP1970235.1"/>
    <property type="molecule type" value="Genomic_DNA"/>
</dbReference>
<dbReference type="InterPro" id="IPR002937">
    <property type="entry name" value="Amino_oxidase"/>
</dbReference>
<dbReference type="PRINTS" id="PR00757">
    <property type="entry name" value="AMINEOXDASEF"/>
</dbReference>
<dbReference type="InterPro" id="IPR050281">
    <property type="entry name" value="Flavin_monoamine_oxidase"/>
</dbReference>
<dbReference type="Gene3D" id="1.10.10.1620">
    <property type="match status" value="1"/>
</dbReference>
<dbReference type="InterPro" id="IPR036188">
    <property type="entry name" value="FAD/NAD-bd_sf"/>
</dbReference>
<dbReference type="Pfam" id="PF01593">
    <property type="entry name" value="Amino_oxidase"/>
    <property type="match status" value="1"/>
</dbReference>
<proteinExistence type="predicted"/>
<gene>
    <name evidence="4" type="ORF">J2Z83_002353</name>
</gene>
<dbReference type="PANTHER" id="PTHR10742:SF342">
    <property type="entry name" value="AMINE OXIDASE"/>
    <property type="match status" value="1"/>
</dbReference>
<keyword evidence="5" id="KW-1185">Reference proteome</keyword>
<comment type="caution">
    <text evidence="4">The sequence shown here is derived from an EMBL/GenBank/DDBJ whole genome shotgun (WGS) entry which is preliminary data.</text>
</comment>
<name>A0ABS4II31_9BACI</name>
<dbReference type="SUPFAM" id="SSF54373">
    <property type="entry name" value="FAD-linked reductases, C-terminal domain"/>
    <property type="match status" value="1"/>
</dbReference>
<evidence type="ECO:0000313" key="5">
    <source>
        <dbReference type="Proteomes" id="UP001519345"/>
    </source>
</evidence>
<protein>
    <submittedName>
        <fullName evidence="4">Monoamine oxidase</fullName>
        <ecNumber evidence="4">1.4.3.4</ecNumber>
    </submittedName>
</protein>
<feature type="domain" description="Amine oxidase" evidence="3">
    <location>
        <begin position="41"/>
        <end position="485"/>
    </location>
</feature>
<comment type="cofactor">
    <cofactor evidence="1">
        <name>FAD</name>
        <dbReference type="ChEBI" id="CHEBI:57692"/>
    </cofactor>
</comment>
<dbReference type="SUPFAM" id="SSF51905">
    <property type="entry name" value="FAD/NAD(P)-binding domain"/>
    <property type="match status" value="1"/>
</dbReference>
<dbReference type="InterPro" id="IPR001613">
    <property type="entry name" value="Flavin_amine_oxidase"/>
</dbReference>
<dbReference type="PANTHER" id="PTHR10742">
    <property type="entry name" value="FLAVIN MONOAMINE OXIDASE"/>
    <property type="match status" value="1"/>
</dbReference>
<evidence type="ECO:0000313" key="4">
    <source>
        <dbReference type="EMBL" id="MBP1970235.1"/>
    </source>
</evidence>
<evidence type="ECO:0000259" key="3">
    <source>
        <dbReference type="Pfam" id="PF01593"/>
    </source>
</evidence>
<dbReference type="EC" id="1.4.3.4" evidence="4"/>
<dbReference type="GO" id="GO:0097621">
    <property type="term" value="F:monoamine oxidase activity"/>
    <property type="evidence" value="ECO:0007669"/>
    <property type="project" value="UniProtKB-EC"/>
</dbReference>
<keyword evidence="2 4" id="KW-0560">Oxidoreductase</keyword>
<dbReference type="Gene3D" id="1.10.405.10">
    <property type="entry name" value="Guanine Nucleotide Dissociation Inhibitor, domain 1"/>
    <property type="match status" value="1"/>
</dbReference>